<protein>
    <submittedName>
        <fullName evidence="1">Uncharacterized protein</fullName>
    </submittedName>
</protein>
<evidence type="ECO:0000313" key="1">
    <source>
        <dbReference type="EMBL" id="CAI5790255.1"/>
    </source>
</evidence>
<name>A0AA35PLG9_9SAUR</name>
<gene>
    <name evidence="1" type="ORF">PODLI_1B001597</name>
</gene>
<sequence>MCVQIPEVEPLQEQPQLKGSIRSNCKSLPLPNFKDSLAAEIKSTMRKSVDTSGSSECKMRLHYRGRRKLLW</sequence>
<reference evidence="1" key="1">
    <citation type="submission" date="2022-12" db="EMBL/GenBank/DDBJ databases">
        <authorList>
            <person name="Alioto T."/>
            <person name="Alioto T."/>
            <person name="Gomez Garrido J."/>
        </authorList>
    </citation>
    <scope>NUCLEOTIDE SEQUENCE</scope>
</reference>
<accession>A0AA35PLG9</accession>
<proteinExistence type="predicted"/>
<dbReference type="EMBL" id="OX395138">
    <property type="protein sequence ID" value="CAI5790255.1"/>
    <property type="molecule type" value="Genomic_DNA"/>
</dbReference>
<dbReference type="AlphaFoldDB" id="A0AA35PLG9"/>
<dbReference type="Proteomes" id="UP001178461">
    <property type="component" value="Chromosome 13"/>
</dbReference>
<keyword evidence="2" id="KW-1185">Reference proteome</keyword>
<organism evidence="1 2">
    <name type="scientific">Podarcis lilfordi</name>
    <name type="common">Lilford's wall lizard</name>
    <dbReference type="NCBI Taxonomy" id="74358"/>
    <lineage>
        <taxon>Eukaryota</taxon>
        <taxon>Metazoa</taxon>
        <taxon>Chordata</taxon>
        <taxon>Craniata</taxon>
        <taxon>Vertebrata</taxon>
        <taxon>Euteleostomi</taxon>
        <taxon>Lepidosauria</taxon>
        <taxon>Squamata</taxon>
        <taxon>Bifurcata</taxon>
        <taxon>Unidentata</taxon>
        <taxon>Episquamata</taxon>
        <taxon>Laterata</taxon>
        <taxon>Lacertibaenia</taxon>
        <taxon>Lacertidae</taxon>
        <taxon>Podarcis</taxon>
    </lineage>
</organism>
<evidence type="ECO:0000313" key="2">
    <source>
        <dbReference type="Proteomes" id="UP001178461"/>
    </source>
</evidence>